<name>A0A0W0EWR2_MONRR</name>
<organism evidence="1 2">
    <name type="scientific">Moniliophthora roreri</name>
    <name type="common">Frosty pod rot fungus</name>
    <name type="synonym">Monilia roreri</name>
    <dbReference type="NCBI Taxonomy" id="221103"/>
    <lineage>
        <taxon>Eukaryota</taxon>
        <taxon>Fungi</taxon>
        <taxon>Dikarya</taxon>
        <taxon>Basidiomycota</taxon>
        <taxon>Agaricomycotina</taxon>
        <taxon>Agaricomycetes</taxon>
        <taxon>Agaricomycetidae</taxon>
        <taxon>Agaricales</taxon>
        <taxon>Marasmiineae</taxon>
        <taxon>Marasmiaceae</taxon>
        <taxon>Moniliophthora</taxon>
    </lineage>
</organism>
<evidence type="ECO:0000313" key="2">
    <source>
        <dbReference type="Proteomes" id="UP000054988"/>
    </source>
</evidence>
<protein>
    <submittedName>
        <fullName evidence="1">Uncharacterized protein</fullName>
    </submittedName>
</protein>
<dbReference type="AlphaFoldDB" id="A0A0W0EWR2"/>
<gene>
    <name evidence="1" type="ORF">WG66_18885</name>
</gene>
<evidence type="ECO:0000313" key="1">
    <source>
        <dbReference type="EMBL" id="KTB28531.1"/>
    </source>
</evidence>
<reference evidence="1 2" key="1">
    <citation type="submission" date="2015-12" db="EMBL/GenBank/DDBJ databases">
        <title>Draft genome sequence of Moniliophthora roreri, the causal agent of frosty pod rot of cacao.</title>
        <authorList>
            <person name="Aime M.C."/>
            <person name="Diaz-Valderrama J.R."/>
            <person name="Kijpornyongpan T."/>
            <person name="Phillips-Mora W."/>
        </authorList>
    </citation>
    <scope>NUCLEOTIDE SEQUENCE [LARGE SCALE GENOMIC DNA]</scope>
    <source>
        <strain evidence="1 2">MCA 2952</strain>
    </source>
</reference>
<comment type="caution">
    <text evidence="1">The sequence shown here is derived from an EMBL/GenBank/DDBJ whole genome shotgun (WGS) entry which is preliminary data.</text>
</comment>
<accession>A0A0W0EWR2</accession>
<proteinExistence type="predicted"/>
<dbReference type="EMBL" id="LATX01002470">
    <property type="protein sequence ID" value="KTB28531.1"/>
    <property type="molecule type" value="Genomic_DNA"/>
</dbReference>
<dbReference type="Proteomes" id="UP000054988">
    <property type="component" value="Unassembled WGS sequence"/>
</dbReference>
<sequence length="146" mass="15911">MVLEDRKGDSGLHGASMSTVNPNPARFLIFSKIGQTIPGITVSYIVKAESFHYASTFLFVYSLPLHVFDSGQIATISPADVSFGIPIRLAVDCAFTSWVVSLPIQGVSRQNAAVICLPFRNQTSTSPDVTSIPFRHKRIFPIAIVE</sequence>